<dbReference type="Pfam" id="PF07690">
    <property type="entry name" value="MFS_1"/>
    <property type="match status" value="1"/>
</dbReference>
<evidence type="ECO:0000256" key="2">
    <source>
        <dbReference type="ARBA" id="ARBA00022692"/>
    </source>
</evidence>
<feature type="transmembrane region" description="Helical" evidence="6">
    <location>
        <begin position="128"/>
        <end position="151"/>
    </location>
</feature>
<evidence type="ECO:0000313" key="8">
    <source>
        <dbReference type="Proteomes" id="UP001586593"/>
    </source>
</evidence>
<sequence length="229" mass="24543">MKRMVLCLFVTYGVFGIYMFYSNFYLELVLHLSPLTTALWFAPWAAGGAILASTSGFVMHKIPGRILLVVCGVAKLVAVLLFALLPERPNYWAWVFPAMVAETACVDVLYTVSNVFITTSLPSHRQGLAGSLIHCTLFLGISVFLGLADLGVGAATAVSAQVSSLRAGYKVAFWIGVGFASFALLVFATIDIGAAKSDLTADEKMGLQSGSDSRLVDTPMTERTNPMEG</sequence>
<dbReference type="EMBL" id="JAZHXJ010003155">
    <property type="protein sequence ID" value="KAL1835428.1"/>
    <property type="molecule type" value="Genomic_DNA"/>
</dbReference>
<evidence type="ECO:0000256" key="1">
    <source>
        <dbReference type="ARBA" id="ARBA00004141"/>
    </source>
</evidence>
<dbReference type="Gene3D" id="1.20.1250.20">
    <property type="entry name" value="MFS general substrate transporter like domains"/>
    <property type="match status" value="1"/>
</dbReference>
<feature type="transmembrane region" description="Helical" evidence="6">
    <location>
        <begin position="66"/>
        <end position="85"/>
    </location>
</feature>
<keyword evidence="4 6" id="KW-0472">Membrane</keyword>
<keyword evidence="3 6" id="KW-1133">Transmembrane helix</keyword>
<name>A0ABR3V2C7_9PEZI</name>
<evidence type="ECO:0000256" key="3">
    <source>
        <dbReference type="ARBA" id="ARBA00022989"/>
    </source>
</evidence>
<dbReference type="PANTHER" id="PTHR42718:SF11">
    <property type="entry name" value="MAJOR FACILITATOR SUPERFAMILY (MFS) PROFILE DOMAIN-CONTAINING PROTEIN"/>
    <property type="match status" value="1"/>
</dbReference>
<keyword evidence="8" id="KW-1185">Reference proteome</keyword>
<reference evidence="7 8" key="1">
    <citation type="journal article" date="2024" name="Commun. Biol.">
        <title>Comparative genomic analysis of thermophilic fungi reveals convergent evolutionary adaptations and gene losses.</title>
        <authorList>
            <person name="Steindorff A.S."/>
            <person name="Aguilar-Pontes M.V."/>
            <person name="Robinson A.J."/>
            <person name="Andreopoulos B."/>
            <person name="LaButti K."/>
            <person name="Kuo A."/>
            <person name="Mondo S."/>
            <person name="Riley R."/>
            <person name="Otillar R."/>
            <person name="Haridas S."/>
            <person name="Lipzen A."/>
            <person name="Grimwood J."/>
            <person name="Schmutz J."/>
            <person name="Clum A."/>
            <person name="Reid I.D."/>
            <person name="Moisan M.C."/>
            <person name="Butler G."/>
            <person name="Nguyen T.T.M."/>
            <person name="Dewar K."/>
            <person name="Conant G."/>
            <person name="Drula E."/>
            <person name="Henrissat B."/>
            <person name="Hansel C."/>
            <person name="Singer S."/>
            <person name="Hutchinson M.I."/>
            <person name="de Vries R.P."/>
            <person name="Natvig D.O."/>
            <person name="Powell A.J."/>
            <person name="Tsang A."/>
            <person name="Grigoriev I.V."/>
        </authorList>
    </citation>
    <scope>NUCLEOTIDE SEQUENCE [LARGE SCALE GENOMIC DNA]</scope>
    <source>
        <strain evidence="7 8">ATCC 24622</strain>
    </source>
</reference>
<feature type="transmembrane region" description="Helical" evidence="6">
    <location>
        <begin position="171"/>
        <end position="195"/>
    </location>
</feature>
<evidence type="ECO:0000256" key="4">
    <source>
        <dbReference type="ARBA" id="ARBA00023136"/>
    </source>
</evidence>
<dbReference type="SUPFAM" id="SSF103473">
    <property type="entry name" value="MFS general substrate transporter"/>
    <property type="match status" value="1"/>
</dbReference>
<proteinExistence type="predicted"/>
<dbReference type="InterPro" id="IPR011701">
    <property type="entry name" value="MFS"/>
</dbReference>
<feature type="transmembrane region" description="Helical" evidence="6">
    <location>
        <begin position="91"/>
        <end position="116"/>
    </location>
</feature>
<accession>A0ABR3V2C7</accession>
<gene>
    <name evidence="7" type="ORF">VTK73DRAFT_5657</name>
</gene>
<protein>
    <recommendedName>
        <fullName evidence="9">Major facilitator superfamily (MFS) profile domain-containing protein</fullName>
    </recommendedName>
</protein>
<evidence type="ECO:0000256" key="5">
    <source>
        <dbReference type="SAM" id="MobiDB-lite"/>
    </source>
</evidence>
<feature type="region of interest" description="Disordered" evidence="5">
    <location>
        <begin position="206"/>
        <end position="229"/>
    </location>
</feature>
<comment type="subcellular location">
    <subcellularLocation>
        <location evidence="1">Membrane</location>
        <topology evidence="1">Multi-pass membrane protein</topology>
    </subcellularLocation>
</comment>
<evidence type="ECO:0000313" key="7">
    <source>
        <dbReference type="EMBL" id="KAL1835428.1"/>
    </source>
</evidence>
<dbReference type="InterPro" id="IPR036259">
    <property type="entry name" value="MFS_trans_sf"/>
</dbReference>
<evidence type="ECO:0000256" key="6">
    <source>
        <dbReference type="SAM" id="Phobius"/>
    </source>
</evidence>
<feature type="transmembrane region" description="Helical" evidence="6">
    <location>
        <begin position="38"/>
        <end position="59"/>
    </location>
</feature>
<dbReference type="PANTHER" id="PTHR42718">
    <property type="entry name" value="MAJOR FACILITATOR SUPERFAMILY MULTIDRUG TRANSPORTER MFSC"/>
    <property type="match status" value="1"/>
</dbReference>
<dbReference type="Proteomes" id="UP001586593">
    <property type="component" value="Unassembled WGS sequence"/>
</dbReference>
<comment type="caution">
    <text evidence="7">The sequence shown here is derived from an EMBL/GenBank/DDBJ whole genome shotgun (WGS) entry which is preliminary data.</text>
</comment>
<feature type="transmembrane region" description="Helical" evidence="6">
    <location>
        <begin position="5"/>
        <end position="26"/>
    </location>
</feature>
<organism evidence="7 8">
    <name type="scientific">Phialemonium thermophilum</name>
    <dbReference type="NCBI Taxonomy" id="223376"/>
    <lineage>
        <taxon>Eukaryota</taxon>
        <taxon>Fungi</taxon>
        <taxon>Dikarya</taxon>
        <taxon>Ascomycota</taxon>
        <taxon>Pezizomycotina</taxon>
        <taxon>Sordariomycetes</taxon>
        <taxon>Sordariomycetidae</taxon>
        <taxon>Cephalothecales</taxon>
        <taxon>Cephalothecaceae</taxon>
        <taxon>Phialemonium</taxon>
    </lineage>
</organism>
<keyword evidence="2 6" id="KW-0812">Transmembrane</keyword>
<evidence type="ECO:0008006" key="9">
    <source>
        <dbReference type="Google" id="ProtNLM"/>
    </source>
</evidence>